<feature type="region of interest" description="Disordered" evidence="8">
    <location>
        <begin position="302"/>
        <end position="380"/>
    </location>
</feature>
<feature type="region of interest" description="Disordered" evidence="8">
    <location>
        <begin position="433"/>
        <end position="496"/>
    </location>
</feature>
<feature type="compositionally biased region" description="Polar residues" evidence="8">
    <location>
        <begin position="575"/>
        <end position="608"/>
    </location>
</feature>
<feature type="domain" description="C2H2-type" evidence="9">
    <location>
        <begin position="1457"/>
        <end position="1484"/>
    </location>
</feature>
<feature type="compositionally biased region" description="Polar residues" evidence="8">
    <location>
        <begin position="1196"/>
        <end position="1210"/>
    </location>
</feature>
<evidence type="ECO:0000256" key="5">
    <source>
        <dbReference type="ARBA" id="ARBA00023242"/>
    </source>
</evidence>
<dbReference type="Proteomes" id="UP001178508">
    <property type="component" value="Chromosome 3"/>
</dbReference>
<dbReference type="FunFam" id="3.30.160.60:FF:000446">
    <property type="entry name" value="Zinc finger protein"/>
    <property type="match status" value="1"/>
</dbReference>
<feature type="domain" description="C2H2-type" evidence="9">
    <location>
        <begin position="1514"/>
        <end position="1541"/>
    </location>
</feature>
<dbReference type="InterPro" id="IPR013087">
    <property type="entry name" value="Znf_C2H2_type"/>
</dbReference>
<evidence type="ECO:0000256" key="3">
    <source>
        <dbReference type="ARBA" id="ARBA00022771"/>
    </source>
</evidence>
<accession>A0AAV1EW63</accession>
<evidence type="ECO:0000256" key="4">
    <source>
        <dbReference type="ARBA" id="ARBA00022833"/>
    </source>
</evidence>
<feature type="compositionally biased region" description="Polar residues" evidence="8">
    <location>
        <begin position="1314"/>
        <end position="1326"/>
    </location>
</feature>
<name>A0AAV1EW63_XYRNO</name>
<protein>
    <submittedName>
        <fullName evidence="10">Uncharacterized protein LOC117816247 isoform X1</fullName>
    </submittedName>
</protein>
<feature type="compositionally biased region" description="Low complexity" evidence="8">
    <location>
        <begin position="557"/>
        <end position="569"/>
    </location>
</feature>
<keyword evidence="11" id="KW-1185">Reference proteome</keyword>
<feature type="region of interest" description="Disordered" evidence="8">
    <location>
        <begin position="706"/>
        <end position="725"/>
    </location>
</feature>
<dbReference type="PANTHER" id="PTHR24377">
    <property type="entry name" value="IP01015P-RELATED"/>
    <property type="match status" value="1"/>
</dbReference>
<feature type="compositionally biased region" description="Polar residues" evidence="8">
    <location>
        <begin position="452"/>
        <end position="490"/>
    </location>
</feature>
<feature type="compositionally biased region" description="Polar residues" evidence="8">
    <location>
        <begin position="1077"/>
        <end position="1096"/>
    </location>
</feature>
<feature type="domain" description="C2H2-type" evidence="9">
    <location>
        <begin position="1485"/>
        <end position="1513"/>
    </location>
</feature>
<evidence type="ECO:0000256" key="8">
    <source>
        <dbReference type="SAM" id="MobiDB-lite"/>
    </source>
</evidence>
<organism evidence="10 11">
    <name type="scientific">Xyrichtys novacula</name>
    <name type="common">Pearly razorfish</name>
    <name type="synonym">Hemipteronotus novacula</name>
    <dbReference type="NCBI Taxonomy" id="13765"/>
    <lineage>
        <taxon>Eukaryota</taxon>
        <taxon>Metazoa</taxon>
        <taxon>Chordata</taxon>
        <taxon>Craniata</taxon>
        <taxon>Vertebrata</taxon>
        <taxon>Euteleostomi</taxon>
        <taxon>Actinopterygii</taxon>
        <taxon>Neopterygii</taxon>
        <taxon>Teleostei</taxon>
        <taxon>Neoteleostei</taxon>
        <taxon>Acanthomorphata</taxon>
        <taxon>Eupercaria</taxon>
        <taxon>Labriformes</taxon>
        <taxon>Labridae</taxon>
        <taxon>Xyrichtys</taxon>
    </lineage>
</organism>
<dbReference type="PROSITE" id="PS00028">
    <property type="entry name" value="ZINC_FINGER_C2H2_1"/>
    <property type="match status" value="7"/>
</dbReference>
<feature type="compositionally biased region" description="Polar residues" evidence="8">
    <location>
        <begin position="1239"/>
        <end position="1255"/>
    </location>
</feature>
<feature type="compositionally biased region" description="Polar residues" evidence="8">
    <location>
        <begin position="356"/>
        <end position="375"/>
    </location>
</feature>
<feature type="compositionally biased region" description="Polar residues" evidence="8">
    <location>
        <begin position="799"/>
        <end position="815"/>
    </location>
</feature>
<feature type="region of interest" description="Disordered" evidence="8">
    <location>
        <begin position="227"/>
        <end position="258"/>
    </location>
</feature>
<feature type="region of interest" description="Disordered" evidence="8">
    <location>
        <begin position="545"/>
        <end position="626"/>
    </location>
</feature>
<keyword evidence="4" id="KW-0862">Zinc</keyword>
<dbReference type="SUPFAM" id="SSF57667">
    <property type="entry name" value="beta-beta-alpha zinc fingers"/>
    <property type="match status" value="4"/>
</dbReference>
<gene>
    <name evidence="10" type="ORF">XNOV1_A033863</name>
</gene>
<feature type="region of interest" description="Disordered" evidence="8">
    <location>
        <begin position="1295"/>
        <end position="1394"/>
    </location>
</feature>
<feature type="region of interest" description="Disordered" evidence="8">
    <location>
        <begin position="1076"/>
        <end position="1166"/>
    </location>
</feature>
<evidence type="ECO:0000256" key="1">
    <source>
        <dbReference type="ARBA" id="ARBA00022723"/>
    </source>
</evidence>
<evidence type="ECO:0000313" key="10">
    <source>
        <dbReference type="EMBL" id="CAJ1052978.1"/>
    </source>
</evidence>
<keyword evidence="1" id="KW-0479">Metal-binding</keyword>
<dbReference type="EMBL" id="OY660866">
    <property type="protein sequence ID" value="CAJ1052978.1"/>
    <property type="molecule type" value="Genomic_DNA"/>
</dbReference>
<feature type="region of interest" description="Disordered" evidence="8">
    <location>
        <begin position="794"/>
        <end position="815"/>
    </location>
</feature>
<feature type="compositionally biased region" description="Basic and acidic residues" evidence="8">
    <location>
        <begin position="545"/>
        <end position="555"/>
    </location>
</feature>
<keyword evidence="2" id="KW-0677">Repeat</keyword>
<evidence type="ECO:0000259" key="9">
    <source>
        <dbReference type="PROSITE" id="PS50157"/>
    </source>
</evidence>
<dbReference type="FunFam" id="3.30.160.60:FF:000100">
    <property type="entry name" value="Zinc finger 45-like"/>
    <property type="match status" value="2"/>
</dbReference>
<feature type="domain" description="C2H2-type" evidence="9">
    <location>
        <begin position="1542"/>
        <end position="1569"/>
    </location>
</feature>
<keyword evidence="5" id="KW-0539">Nucleus</keyword>
<dbReference type="PROSITE" id="PS50157">
    <property type="entry name" value="ZINC_FINGER_C2H2_2"/>
    <property type="match status" value="7"/>
</dbReference>
<feature type="compositionally biased region" description="Basic and acidic residues" evidence="8">
    <location>
        <begin position="442"/>
        <end position="451"/>
    </location>
</feature>
<feature type="compositionally biased region" description="Basic residues" evidence="8">
    <location>
        <begin position="337"/>
        <end position="350"/>
    </location>
</feature>
<dbReference type="FunFam" id="3.30.160.60:FF:000690">
    <property type="entry name" value="Zinc finger protein 354C"/>
    <property type="match status" value="1"/>
</dbReference>
<dbReference type="Gene3D" id="3.30.160.60">
    <property type="entry name" value="Classic Zinc Finger"/>
    <property type="match status" value="6"/>
</dbReference>
<dbReference type="SMART" id="SM00355">
    <property type="entry name" value="ZnF_C2H2"/>
    <property type="match status" value="7"/>
</dbReference>
<evidence type="ECO:0000256" key="6">
    <source>
        <dbReference type="PROSITE-ProRule" id="PRU00042"/>
    </source>
</evidence>
<keyword evidence="3 6" id="KW-0863">Zinc-finger</keyword>
<dbReference type="Pfam" id="PF00096">
    <property type="entry name" value="zf-C2H2"/>
    <property type="match status" value="5"/>
</dbReference>
<feature type="domain" description="C2H2-type" evidence="9">
    <location>
        <begin position="1429"/>
        <end position="1456"/>
    </location>
</feature>
<evidence type="ECO:0000256" key="7">
    <source>
        <dbReference type="SAM" id="Coils"/>
    </source>
</evidence>
<feature type="compositionally biased region" description="Polar residues" evidence="8">
    <location>
        <begin position="302"/>
        <end position="319"/>
    </location>
</feature>
<feature type="domain" description="C2H2-type" evidence="9">
    <location>
        <begin position="1598"/>
        <end position="1624"/>
    </location>
</feature>
<feature type="region of interest" description="Disordered" evidence="8">
    <location>
        <begin position="735"/>
        <end position="766"/>
    </location>
</feature>
<dbReference type="InterPro" id="IPR036236">
    <property type="entry name" value="Znf_C2H2_sf"/>
</dbReference>
<feature type="compositionally biased region" description="Polar residues" evidence="8">
    <location>
        <begin position="1295"/>
        <end position="1304"/>
    </location>
</feature>
<keyword evidence="7" id="KW-0175">Coiled coil</keyword>
<dbReference type="FunFam" id="3.30.160.60:FF:000072">
    <property type="entry name" value="zinc finger protein 143 isoform X1"/>
    <property type="match status" value="1"/>
</dbReference>
<feature type="compositionally biased region" description="Low complexity" evidence="8">
    <location>
        <begin position="1328"/>
        <end position="1338"/>
    </location>
</feature>
<dbReference type="InterPro" id="IPR050826">
    <property type="entry name" value="Krueppel_C2H2_ZnFinger"/>
</dbReference>
<feature type="domain" description="C2H2-type" evidence="9">
    <location>
        <begin position="1570"/>
        <end position="1597"/>
    </location>
</feature>
<sequence>MSADDFQTKYASVMESMLKGAVAETTKLFETMVDDLKAEITKIKKENEDLKRKCSQFEDERGKTVCDIQERESDPRRSEGSGKRDTAVQCDLVPFRTVLVEQCEPLQPSSWQNQVQQCGFDTMQYVWQEHNYENRDERNSQMAVILVKQEDLVDSSQQSDFKQEDGSPLMSDGVLEKEGHVVNEEYPSAEIPSALENEDTQVSLELFNVGLDNSLLGVHNQPSDLGNSLSALKGDREKGSGIGMQISETRTPEDPMTLEKHPTVIAQNQPEIELHENEQPADGKVSVNEQTDADLPSQLVDTQYTEEQSSKPTPPNKSQAVDESKNATSEAEPPPPVRRRRGRPPKKAKPVKQVLLPSSTVSAEQEVKNSPTTRMGKTKASIVESLNITSSRSSLRSRIHPKESSPFINLSVQEKVNTFLEDKENSTVDSLAFLGSPQSRKPSFENKKASETHQLSMVTKDGSAQASPIELSSTAQKQNSPTTESPQEPSLRSRERCTSVTLQDAMLLVEAMNQSTEENTQCSPQKVAATAQTLKTVEEARVESEKQLIPEEAKSHAPPQTTDATATTEARAHIKNTTPKQQHPATPSTAGKPSVATSTTATQTNVKSFQEHPPHPTLKSVMQSKQSDSVHHKIIVMSRSSTSVMSCKFAGKSQTQLPSVVSTVIAAQNNGELPRLTPTGTLPGKPSLCSIPQKTLYVSPQKLHPVISLQSTPPPPDPRSGPLSQPKLTILIPRQQSAAATRKQSQAADLSTKQESAKSSDAVQLTPSEFMSSSQVFRVSDDAQITFDEAAPITENLEPHQQTLNEPSDTSSSLDLSYGPTAMSSASPLIDEQKPSAVIRLIRLPFQMSTKEAVLLSHLSTSESSDTESVSKERTMKEKPSFLGLSVQPLETRVSPSDTYCISKETSVAVSDRTSQISDIQEGASLDTVSDEPTDREYVQFSAPPFLKSATAIHATESSASFGMPSEPSATQLEKEIRSMLVQGSAGPEDPPMEPQSPAVIHLLSIKSRDITDPHVQMTKAQFLAQLAVSPIVQEQNQTFNSVDADASCLTSTSDKKSIQRNNLVAKLRCHLKTHSQARNSVRNQEPCTETETLTASPKKPRLETDSPDDPMTGPVPLSLDKQGTVVDTTAPEKTEDDPSPISSRKSGVCKDGVRSKRCVSEPAPVNSRRLKAMNDSILVSHGRSTSGKDCVGSKNKFTSVSPRSTSAKESASLKKTKGTSPSLRGSGLTKESPKKIKTSTVRKSISLRDNTSPKSDGETPKQTKSRVKRNDSIIKSGTDLQSVGWVKLTESVISSQTGESSPAQKHKLIQEGSGPNENLRVTKSQKLAKAAEATTEARISKSAGSTGDVRKLSAKGVWTPPIMPLSKTSPAGGKSSPNSTPMRTDTKTPKQTLVYPPSIPLHPIPVRAPPVVSPLQPLSVIGWRLLKNQCGECGRILSSSAALESHVSLHTGHRPFSCKLCGKRFPDSKGLKRHGRVHRNGRIHVCQQCGKGFVYSFGLTKHLQMVHSRIKPFVCQVCNKGFYSKRDVEAHIRIHTGEKPFHCNLCEKKFARRTELNVHLRWHNGEKRHWCPYCGKGFLDINNLKRHKYIHTGEKPHSCPHCPKHFTQSGHLKKHVKNVHKIQ</sequence>
<dbReference type="GO" id="GO:0008270">
    <property type="term" value="F:zinc ion binding"/>
    <property type="evidence" value="ECO:0007669"/>
    <property type="project" value="UniProtKB-KW"/>
</dbReference>
<feature type="coiled-coil region" evidence="7">
    <location>
        <begin position="33"/>
        <end position="60"/>
    </location>
</feature>
<feature type="region of interest" description="Disordered" evidence="8">
    <location>
        <begin position="1180"/>
        <end position="1276"/>
    </location>
</feature>
<evidence type="ECO:0000256" key="2">
    <source>
        <dbReference type="ARBA" id="ARBA00022737"/>
    </source>
</evidence>
<evidence type="ECO:0000313" key="11">
    <source>
        <dbReference type="Proteomes" id="UP001178508"/>
    </source>
</evidence>
<proteinExistence type="predicted"/>
<reference evidence="10" key="1">
    <citation type="submission" date="2023-08" db="EMBL/GenBank/DDBJ databases">
        <authorList>
            <person name="Alioto T."/>
            <person name="Alioto T."/>
            <person name="Gomez Garrido J."/>
        </authorList>
    </citation>
    <scope>NUCLEOTIDE SEQUENCE</scope>
</reference>